<dbReference type="RefSeq" id="WP_131239350.1">
    <property type="nucleotide sequence ID" value="NZ_SJTH01000085.1"/>
</dbReference>
<proteinExistence type="predicted"/>
<sequence>MNRYENLESVNSLEIKAFQLDLDGWLKNELFTWEWWVLVAFFILPWIIWAILADKTKLLESTLFGTLVIIATTFLDAAGLELEFWKYPVQLVPIAPKAIAFDMSMVPVAFMLLHQYFVNRKSFIIALLITSAIYAFIGEPLSNWLGLVQYDKWKYIYSFLYYVIIGLIIRWLIIKLKKLQNG</sequence>
<evidence type="ECO:0000313" key="2">
    <source>
        <dbReference type="EMBL" id="TCJ01065.1"/>
    </source>
</evidence>
<name>A0A4R1AVN1_9BACI</name>
<accession>A0A4R1AVN1</accession>
<dbReference type="AlphaFoldDB" id="A0A4R1AVN1"/>
<reference evidence="2 3" key="1">
    <citation type="submission" date="2019-03" db="EMBL/GenBank/DDBJ databases">
        <authorList>
            <person name="Jensen L."/>
            <person name="Storgaard J."/>
            <person name="Sulaj E."/>
            <person name="Schramm A."/>
            <person name="Marshall I.P.G."/>
        </authorList>
    </citation>
    <scope>NUCLEOTIDE SEQUENCE [LARGE SCALE GENOMIC DNA]</scope>
    <source>
        <strain evidence="2 3">2017H2G3</strain>
    </source>
</reference>
<keyword evidence="3" id="KW-1185">Reference proteome</keyword>
<keyword evidence="1" id="KW-0812">Transmembrane</keyword>
<dbReference type="InterPro" id="IPR048147">
    <property type="entry name" value="CBO0543-like"/>
</dbReference>
<feature type="transmembrane region" description="Helical" evidence="1">
    <location>
        <begin position="125"/>
        <end position="143"/>
    </location>
</feature>
<comment type="caution">
    <text evidence="2">The sequence shown here is derived from an EMBL/GenBank/DDBJ whole genome shotgun (WGS) entry which is preliminary data.</text>
</comment>
<feature type="transmembrane region" description="Helical" evidence="1">
    <location>
        <begin position="64"/>
        <end position="82"/>
    </location>
</feature>
<keyword evidence="1" id="KW-1133">Transmembrane helix</keyword>
<feature type="transmembrane region" description="Helical" evidence="1">
    <location>
        <begin position="155"/>
        <end position="173"/>
    </location>
</feature>
<dbReference type="Proteomes" id="UP000293846">
    <property type="component" value="Unassembled WGS sequence"/>
</dbReference>
<evidence type="ECO:0000313" key="3">
    <source>
        <dbReference type="Proteomes" id="UP000293846"/>
    </source>
</evidence>
<organism evidence="2 3">
    <name type="scientific">Cytobacillus praedii</name>
    <dbReference type="NCBI Taxonomy" id="1742358"/>
    <lineage>
        <taxon>Bacteria</taxon>
        <taxon>Bacillati</taxon>
        <taxon>Bacillota</taxon>
        <taxon>Bacilli</taxon>
        <taxon>Bacillales</taxon>
        <taxon>Bacillaceae</taxon>
        <taxon>Cytobacillus</taxon>
    </lineage>
</organism>
<dbReference type="OrthoDB" id="1679483at2"/>
<feature type="transmembrane region" description="Helical" evidence="1">
    <location>
        <begin position="35"/>
        <end position="52"/>
    </location>
</feature>
<gene>
    <name evidence="2" type="ORF">E0Y62_25825</name>
</gene>
<dbReference type="EMBL" id="SJTH01000085">
    <property type="protein sequence ID" value="TCJ01065.1"/>
    <property type="molecule type" value="Genomic_DNA"/>
</dbReference>
<protein>
    <submittedName>
        <fullName evidence="2">Uncharacterized protein</fullName>
    </submittedName>
</protein>
<keyword evidence="1" id="KW-0472">Membrane</keyword>
<dbReference type="NCBIfam" id="NF041644">
    <property type="entry name" value="CBO0543_fam"/>
    <property type="match status" value="1"/>
</dbReference>
<dbReference type="STRING" id="1742358.GCA_001439605_04536"/>
<feature type="transmembrane region" description="Helical" evidence="1">
    <location>
        <begin position="94"/>
        <end position="113"/>
    </location>
</feature>
<evidence type="ECO:0000256" key="1">
    <source>
        <dbReference type="SAM" id="Phobius"/>
    </source>
</evidence>